<dbReference type="PANTHER" id="PTHR46124:SF2">
    <property type="entry name" value="D-AMINOACYL-TRNA DEACYLASE"/>
    <property type="match status" value="1"/>
</dbReference>
<feature type="binding site" evidence="1">
    <location>
        <position position="252"/>
    </location>
    <ligand>
        <name>a divalent metal cation</name>
        <dbReference type="ChEBI" id="CHEBI:60240"/>
        <label>1</label>
    </ligand>
</feature>
<sequence>MGKKKRRMWPEVPEALPYPVPDNHTHLPLHPGEIPSPEGVRPSLQQQLQWAREVNIPKVITSACEVMDLNPALELAEAHPDQVRVSVAIHPNEAALHAGFTEKSPDGLEPKLEEYHSMSLDSAIGAVCDAAAHPLCVAIGETGLDYFRTAEPGREAQKQAFAAHCEIAKALDKPMQIHDRDAHADTISLLKTVGAPERTVFHCYSGDSEMAQILKENGWYASFAGPITYKANQGLRDALAVLPRELVLVETDAPYLTPEPHRGSPNGSYVMAHTVRFIAQQWEMPLEDACRQLAENTYRVYGKW</sequence>
<dbReference type="InterPro" id="IPR032466">
    <property type="entry name" value="Metal_Hydrolase"/>
</dbReference>
<dbReference type="RefSeq" id="WP_075361123.1">
    <property type="nucleotide sequence ID" value="NZ_MPDM01000002.1"/>
</dbReference>
<dbReference type="GO" id="GO:0005829">
    <property type="term" value="C:cytosol"/>
    <property type="evidence" value="ECO:0007669"/>
    <property type="project" value="TreeGrafter"/>
</dbReference>
<dbReference type="OrthoDB" id="9810005at2"/>
<dbReference type="Pfam" id="PF01026">
    <property type="entry name" value="TatD_DNase"/>
    <property type="match status" value="1"/>
</dbReference>
<dbReference type="Proteomes" id="UP000186465">
    <property type="component" value="Unassembled WGS sequence"/>
</dbReference>
<evidence type="ECO:0000256" key="1">
    <source>
        <dbReference type="PIRSR" id="PIRSR005902-1"/>
    </source>
</evidence>
<feature type="binding site" evidence="1">
    <location>
        <position position="178"/>
    </location>
    <ligand>
        <name>a divalent metal cation</name>
        <dbReference type="ChEBI" id="CHEBI:60240"/>
        <label>2</label>
    </ligand>
</feature>
<feature type="binding site" evidence="1">
    <location>
        <position position="202"/>
    </location>
    <ligand>
        <name>a divalent metal cation</name>
        <dbReference type="ChEBI" id="CHEBI:60240"/>
        <label>2</label>
    </ligand>
</feature>
<name>A0A1Q5PRT3_9ACTO</name>
<dbReference type="SUPFAM" id="SSF51556">
    <property type="entry name" value="Metallo-dependent hydrolases"/>
    <property type="match status" value="1"/>
</dbReference>
<protein>
    <submittedName>
        <fullName evidence="2">Deoxyribonuclease</fullName>
    </submittedName>
</protein>
<proteinExistence type="predicted"/>
<dbReference type="PANTHER" id="PTHR46124">
    <property type="entry name" value="D-AMINOACYL-TRNA DEACYLASE"/>
    <property type="match status" value="1"/>
</dbReference>
<dbReference type="CDD" id="cd01310">
    <property type="entry name" value="TatD_DNAse"/>
    <property type="match status" value="1"/>
</dbReference>
<dbReference type="AlphaFoldDB" id="A0A1Q5PRT3"/>
<feature type="binding site" evidence="1">
    <location>
        <position position="26"/>
    </location>
    <ligand>
        <name>a divalent metal cation</name>
        <dbReference type="ChEBI" id="CHEBI:60240"/>
        <label>1</label>
    </ligand>
</feature>
<accession>A0A1Q5PRT3</accession>
<dbReference type="Gene3D" id="3.20.20.140">
    <property type="entry name" value="Metal-dependent hydrolases"/>
    <property type="match status" value="1"/>
</dbReference>
<keyword evidence="3" id="KW-1185">Reference proteome</keyword>
<organism evidence="2 3">
    <name type="scientific">Boudabousia marimammalium</name>
    <dbReference type="NCBI Taxonomy" id="156892"/>
    <lineage>
        <taxon>Bacteria</taxon>
        <taxon>Bacillati</taxon>
        <taxon>Actinomycetota</taxon>
        <taxon>Actinomycetes</taxon>
        <taxon>Actinomycetales</taxon>
        <taxon>Actinomycetaceae</taxon>
        <taxon>Boudabousia</taxon>
    </lineage>
</organism>
<gene>
    <name evidence="2" type="ORF">BM477_02615</name>
</gene>
<feature type="binding site" evidence="1">
    <location>
        <position position="24"/>
    </location>
    <ligand>
        <name>a divalent metal cation</name>
        <dbReference type="ChEBI" id="CHEBI:60240"/>
        <label>1</label>
    </ligand>
</feature>
<evidence type="ECO:0000313" key="2">
    <source>
        <dbReference type="EMBL" id="OKL50298.1"/>
    </source>
</evidence>
<dbReference type="PIRSF" id="PIRSF005902">
    <property type="entry name" value="DNase_TatD"/>
    <property type="match status" value="1"/>
</dbReference>
<dbReference type="STRING" id="156892.BM477_02615"/>
<comment type="caution">
    <text evidence="2">The sequence shown here is derived from an EMBL/GenBank/DDBJ whole genome shotgun (WGS) entry which is preliminary data.</text>
</comment>
<keyword evidence="1" id="KW-0479">Metal-binding</keyword>
<feature type="binding site" evidence="1">
    <location>
        <position position="141"/>
    </location>
    <ligand>
        <name>a divalent metal cation</name>
        <dbReference type="ChEBI" id="CHEBI:60240"/>
        <label>1</label>
    </ligand>
</feature>
<dbReference type="GO" id="GO:0016788">
    <property type="term" value="F:hydrolase activity, acting on ester bonds"/>
    <property type="evidence" value="ECO:0007669"/>
    <property type="project" value="InterPro"/>
</dbReference>
<reference evidence="3" key="1">
    <citation type="submission" date="2016-11" db="EMBL/GenBank/DDBJ databases">
        <title>Actinomyces gypaetusis sp. nov. isolated from Gypaetus barbatus in Qinghai Tibet Plateau China.</title>
        <authorList>
            <person name="Meng X."/>
        </authorList>
    </citation>
    <scope>NUCLEOTIDE SEQUENCE [LARGE SCALE GENOMIC DNA]</scope>
    <source>
        <strain evidence="3">DSM 15383</strain>
    </source>
</reference>
<evidence type="ECO:0000313" key="3">
    <source>
        <dbReference type="Proteomes" id="UP000186465"/>
    </source>
</evidence>
<dbReference type="InterPro" id="IPR001130">
    <property type="entry name" value="TatD-like"/>
</dbReference>
<dbReference type="GO" id="GO:0046872">
    <property type="term" value="F:metal ion binding"/>
    <property type="evidence" value="ECO:0007669"/>
    <property type="project" value="UniProtKB-KW"/>
</dbReference>
<dbReference type="EMBL" id="MPDM01000002">
    <property type="protein sequence ID" value="OKL50298.1"/>
    <property type="molecule type" value="Genomic_DNA"/>
</dbReference>